<dbReference type="SUPFAM" id="SSF103473">
    <property type="entry name" value="MFS general substrate transporter"/>
    <property type="match status" value="1"/>
</dbReference>
<dbReference type="EMBL" id="KV454477">
    <property type="protein sequence ID" value="ODV62672.1"/>
    <property type="molecule type" value="Genomic_DNA"/>
</dbReference>
<feature type="transmembrane region" description="Helical" evidence="9">
    <location>
        <begin position="420"/>
        <end position="439"/>
    </location>
</feature>
<dbReference type="Gene3D" id="1.20.1250.20">
    <property type="entry name" value="MFS general substrate transporter like domains"/>
    <property type="match status" value="2"/>
</dbReference>
<feature type="transmembrane region" description="Helical" evidence="9">
    <location>
        <begin position="445"/>
        <end position="468"/>
    </location>
</feature>
<dbReference type="InParanoid" id="A0A1D2VM37"/>
<dbReference type="STRING" id="1344418.A0A1D2VM37"/>
<feature type="transmembrane region" description="Helical" evidence="9">
    <location>
        <begin position="285"/>
        <end position="305"/>
    </location>
</feature>
<feature type="transmembrane region" description="Helical" evidence="9">
    <location>
        <begin position="191"/>
        <end position="209"/>
    </location>
</feature>
<evidence type="ECO:0000259" key="10">
    <source>
        <dbReference type="PROSITE" id="PS50850"/>
    </source>
</evidence>
<evidence type="ECO:0000256" key="8">
    <source>
        <dbReference type="SAM" id="MobiDB-lite"/>
    </source>
</evidence>
<reference evidence="12" key="1">
    <citation type="submission" date="2016-05" db="EMBL/GenBank/DDBJ databases">
        <title>Comparative genomics of biotechnologically important yeasts.</title>
        <authorList>
            <consortium name="DOE Joint Genome Institute"/>
            <person name="Riley R."/>
            <person name="Haridas S."/>
            <person name="Wolfe K.H."/>
            <person name="Lopes M.R."/>
            <person name="Hittinger C.T."/>
            <person name="Goker M."/>
            <person name="Salamov A."/>
            <person name="Wisecaver J."/>
            <person name="Long T.M."/>
            <person name="Aerts A.L."/>
            <person name="Barry K."/>
            <person name="Choi C."/>
            <person name="Clum A."/>
            <person name="Coughlan A.Y."/>
            <person name="Deshpande S."/>
            <person name="Douglass A.P."/>
            <person name="Hanson S.J."/>
            <person name="Klenk H.-P."/>
            <person name="Labutti K."/>
            <person name="Lapidus A."/>
            <person name="Lindquist E."/>
            <person name="Lipzen A."/>
            <person name="Meier-Kolthoff J.P."/>
            <person name="Ohm R.A."/>
            <person name="Otillar R.P."/>
            <person name="Pangilinan J."/>
            <person name="Peng Y."/>
            <person name="Rokas A."/>
            <person name="Rosa C.A."/>
            <person name="Scheuner C."/>
            <person name="Sibirny A.A."/>
            <person name="Slot J.C."/>
            <person name="Stielow J.B."/>
            <person name="Sun H."/>
            <person name="Kurtzman C.P."/>
            <person name="Blackwell M."/>
            <person name="Grigoriev I.V."/>
            <person name="Jeffries T.W."/>
        </authorList>
    </citation>
    <scope>NUCLEOTIDE SEQUENCE [LARGE SCALE GENOMIC DNA]</scope>
    <source>
        <strain evidence="12">DSM 1968</strain>
    </source>
</reference>
<evidence type="ECO:0000256" key="4">
    <source>
        <dbReference type="ARBA" id="ARBA00022692"/>
    </source>
</evidence>
<dbReference type="FunFam" id="1.20.1250.20:FF:000197">
    <property type="entry name" value="Siderophore iron transporter 1"/>
    <property type="match status" value="1"/>
</dbReference>
<dbReference type="Pfam" id="PF07690">
    <property type="entry name" value="MFS_1"/>
    <property type="match status" value="1"/>
</dbReference>
<comment type="subcellular location">
    <subcellularLocation>
        <location evidence="1">Endomembrane system</location>
        <topology evidence="1">Multi-pass membrane protein</topology>
    </subcellularLocation>
</comment>
<dbReference type="InterPro" id="IPR036259">
    <property type="entry name" value="MFS_trans_sf"/>
</dbReference>
<feature type="compositionally biased region" description="Polar residues" evidence="8">
    <location>
        <begin position="17"/>
        <end position="30"/>
    </location>
</feature>
<keyword evidence="3" id="KW-0813">Transport</keyword>
<comment type="similarity">
    <text evidence="2">Belongs to the major facilitator superfamily.</text>
</comment>
<feature type="region of interest" description="Disordered" evidence="8">
    <location>
        <begin position="1"/>
        <end position="30"/>
    </location>
</feature>
<dbReference type="OrthoDB" id="2241241at2759"/>
<dbReference type="PROSITE" id="PS50850">
    <property type="entry name" value="MFS"/>
    <property type="match status" value="1"/>
</dbReference>
<feature type="transmembrane region" description="Helical" evidence="9">
    <location>
        <begin position="66"/>
        <end position="85"/>
    </location>
</feature>
<dbReference type="GO" id="GO:0015891">
    <property type="term" value="P:siderophore transport"/>
    <property type="evidence" value="ECO:0007669"/>
    <property type="project" value="EnsemblFungi"/>
</dbReference>
<feature type="transmembrane region" description="Helical" evidence="9">
    <location>
        <begin position="221"/>
        <end position="244"/>
    </location>
</feature>
<dbReference type="PANTHER" id="PTHR23501:SF92">
    <property type="entry name" value="GLUTATHIONE EXCHANGER 1-RELATED"/>
    <property type="match status" value="1"/>
</dbReference>
<evidence type="ECO:0000256" key="1">
    <source>
        <dbReference type="ARBA" id="ARBA00004127"/>
    </source>
</evidence>
<dbReference type="GO" id="GO:0015344">
    <property type="term" value="F:siderophore uptake transmembrane transporter activity"/>
    <property type="evidence" value="ECO:0007669"/>
    <property type="project" value="EnsemblFungi"/>
</dbReference>
<evidence type="ECO:0000256" key="6">
    <source>
        <dbReference type="ARBA" id="ARBA00023065"/>
    </source>
</evidence>
<feature type="transmembrane region" description="Helical" evidence="9">
    <location>
        <begin position="480"/>
        <end position="507"/>
    </location>
</feature>
<dbReference type="PANTHER" id="PTHR23501">
    <property type="entry name" value="MAJOR FACILITATOR SUPERFAMILY"/>
    <property type="match status" value="1"/>
</dbReference>
<feature type="transmembrane region" description="Helical" evidence="9">
    <location>
        <begin position="317"/>
        <end position="334"/>
    </location>
</feature>
<sequence length="626" mass="70645">MEKPEDNTDPSLDHNSMKNASSNFENNEPNNTISINEDVITKNKRLQDKIIGVEKIEIISEQYNGVVSRFIIFFAIFLVAYAYGLDSTIRGVLTAYATSSYSSHALISTINCINSVIAAAGQICFARLSDIFGRTEILIVSAIFYSVGTLIQSQAYDIQRYAAGSVFYKLGMTGIMLMIEILISDLSNLNWRLLLTWIPAYPFIINTWIGGDVTAAIGDDWSWGIAMWTFIFPLSCLPLLFCLYHMNYLAKKSGKLDKYKNFKTYYQSLSWKDYIVEIIFWELDILGLILITLVLGLILVPFTLAGGENTQWQKAKIIVPEVLGWCLLPFFIIWETKYSKFPLIPGHLMRDRGVWSAFPIAVLVNFTWYMQGDYLYTVLVVAVNESVKAATRISSLYSFTSVISGFFVGLLVSRIRRTKGFIIFGIATFFIAFGLLIQYRGGSRVSHSGIIGAQCLLGFGSSFFTYVVQASLQSCTNHKHMAVVTSVYLASYNVGSAIGSAISGAIWTQLLPKQISKKFSDYDAEFRSIAYGSPFTFILTYTWETSERRMLVQTYRYIQKILCTVGLVFCIPMIVFSIFLRDHKLESKQSLDEIEEKQATGKSNDDPIYNFLFGRFLNNQTNNTPV</sequence>
<dbReference type="GO" id="GO:0005768">
    <property type="term" value="C:endosome"/>
    <property type="evidence" value="ECO:0007669"/>
    <property type="project" value="EnsemblFungi"/>
</dbReference>
<feature type="transmembrane region" description="Helical" evidence="9">
    <location>
        <begin position="391"/>
        <end position="413"/>
    </location>
</feature>
<feature type="transmembrane region" description="Helical" evidence="9">
    <location>
        <begin position="557"/>
        <end position="580"/>
    </location>
</feature>
<feature type="transmembrane region" description="Helical" evidence="9">
    <location>
        <begin position="354"/>
        <end position="371"/>
    </location>
</feature>
<keyword evidence="7 9" id="KW-0472">Membrane</keyword>
<evidence type="ECO:0000256" key="9">
    <source>
        <dbReference type="SAM" id="Phobius"/>
    </source>
</evidence>
<dbReference type="InterPro" id="IPR011701">
    <property type="entry name" value="MFS"/>
</dbReference>
<dbReference type="FunCoup" id="A0A1D2VM37">
    <property type="interactions" value="19"/>
</dbReference>
<feature type="transmembrane region" description="Helical" evidence="9">
    <location>
        <begin position="105"/>
        <end position="125"/>
    </location>
</feature>
<dbReference type="AlphaFoldDB" id="A0A1D2VM37"/>
<evidence type="ECO:0000256" key="7">
    <source>
        <dbReference type="ARBA" id="ARBA00023136"/>
    </source>
</evidence>
<feature type="domain" description="Major facilitator superfamily (MFS) profile" evidence="10">
    <location>
        <begin position="72"/>
        <end position="548"/>
    </location>
</feature>
<name>A0A1D2VM37_9ASCO</name>
<feature type="compositionally biased region" description="Basic and acidic residues" evidence="8">
    <location>
        <begin position="1"/>
        <end position="16"/>
    </location>
</feature>
<dbReference type="RefSeq" id="XP_020048979.1">
    <property type="nucleotide sequence ID" value="XM_020195056.1"/>
</dbReference>
<keyword evidence="6" id="KW-0406">Ion transport</keyword>
<organism evidence="11 12">
    <name type="scientific">Ascoidea rubescens DSM 1968</name>
    <dbReference type="NCBI Taxonomy" id="1344418"/>
    <lineage>
        <taxon>Eukaryota</taxon>
        <taxon>Fungi</taxon>
        <taxon>Dikarya</taxon>
        <taxon>Ascomycota</taxon>
        <taxon>Saccharomycotina</taxon>
        <taxon>Saccharomycetes</taxon>
        <taxon>Ascoideaceae</taxon>
        <taxon>Ascoidea</taxon>
    </lineage>
</organism>
<proteinExistence type="inferred from homology"/>
<feature type="transmembrane region" description="Helical" evidence="9">
    <location>
        <begin position="161"/>
        <end position="179"/>
    </location>
</feature>
<feature type="transmembrane region" description="Helical" evidence="9">
    <location>
        <begin position="137"/>
        <end position="155"/>
    </location>
</feature>
<protein>
    <submittedName>
        <fullName evidence="11">MFS general substrate transporter</fullName>
    </submittedName>
</protein>
<dbReference type="GO" id="GO:0005774">
    <property type="term" value="C:vacuolar membrane"/>
    <property type="evidence" value="ECO:0007669"/>
    <property type="project" value="TreeGrafter"/>
</dbReference>
<accession>A0A1D2VM37</accession>
<keyword evidence="4 9" id="KW-0812">Transmembrane</keyword>
<keyword evidence="5 9" id="KW-1133">Transmembrane helix</keyword>
<dbReference type="GeneID" id="30968692"/>
<keyword evidence="12" id="KW-1185">Reference proteome</keyword>
<evidence type="ECO:0000313" key="11">
    <source>
        <dbReference type="EMBL" id="ODV62672.1"/>
    </source>
</evidence>
<evidence type="ECO:0000256" key="3">
    <source>
        <dbReference type="ARBA" id="ARBA00022448"/>
    </source>
</evidence>
<evidence type="ECO:0000256" key="2">
    <source>
        <dbReference type="ARBA" id="ARBA00008335"/>
    </source>
</evidence>
<evidence type="ECO:0000313" key="12">
    <source>
        <dbReference type="Proteomes" id="UP000095038"/>
    </source>
</evidence>
<dbReference type="Pfam" id="PF00083">
    <property type="entry name" value="Sugar_tr"/>
    <property type="match status" value="1"/>
</dbReference>
<gene>
    <name evidence="11" type="ORF">ASCRUDRAFT_90524</name>
</gene>
<evidence type="ECO:0000256" key="5">
    <source>
        <dbReference type="ARBA" id="ARBA00022989"/>
    </source>
</evidence>
<dbReference type="InterPro" id="IPR020846">
    <property type="entry name" value="MFS_dom"/>
</dbReference>
<dbReference type="InterPro" id="IPR005828">
    <property type="entry name" value="MFS_sugar_transport-like"/>
</dbReference>
<dbReference type="GO" id="GO:0005886">
    <property type="term" value="C:plasma membrane"/>
    <property type="evidence" value="ECO:0007669"/>
    <property type="project" value="TreeGrafter"/>
</dbReference>
<dbReference type="Proteomes" id="UP000095038">
    <property type="component" value="Unassembled WGS sequence"/>
</dbReference>